<protein>
    <submittedName>
        <fullName evidence="1">Uncharacterized protein</fullName>
    </submittedName>
</protein>
<accession>A0A5K3FM11</accession>
<reference evidence="1" key="1">
    <citation type="submission" date="2019-11" db="UniProtKB">
        <authorList>
            <consortium name="WormBaseParasite"/>
        </authorList>
    </citation>
    <scope>IDENTIFICATION</scope>
</reference>
<organism evidence="1">
    <name type="scientific">Mesocestoides corti</name>
    <name type="common">Flatworm</name>
    <dbReference type="NCBI Taxonomy" id="53468"/>
    <lineage>
        <taxon>Eukaryota</taxon>
        <taxon>Metazoa</taxon>
        <taxon>Spiralia</taxon>
        <taxon>Lophotrochozoa</taxon>
        <taxon>Platyhelminthes</taxon>
        <taxon>Cestoda</taxon>
        <taxon>Eucestoda</taxon>
        <taxon>Cyclophyllidea</taxon>
        <taxon>Mesocestoididae</taxon>
        <taxon>Mesocestoides</taxon>
    </lineage>
</organism>
<evidence type="ECO:0000313" key="1">
    <source>
        <dbReference type="WBParaSite" id="MCU_009668-RA"/>
    </source>
</evidence>
<dbReference type="WBParaSite" id="MCU_009668-RA">
    <property type="protein sequence ID" value="MCU_009668-RA"/>
    <property type="gene ID" value="MCU_009668"/>
</dbReference>
<sequence>MITRVSPLDRIHFVKVTSVAGLCNAAASAYMCTWMEGGGGGGGGSGGGDGTSRCAKSFRPRSLVPPGHRHINPCDRWFVVLEVKEDLHISGFQDSMETARTIIFFDIPTVPSTQRKPPAYISLKFSRAQSNASEDSIRISHLNCAFLDTETPSDIIPSCPHLKMSHFSKRVDWLCRLVHSDTSLFPAVGGNLLPNLLQIEAQQRLG</sequence>
<name>A0A5K3FM11_MESCO</name>
<dbReference type="AlphaFoldDB" id="A0A5K3FM11"/>
<proteinExistence type="predicted"/>